<name>A0A9P9EG76_9HYPO</name>
<dbReference type="Pfam" id="PF02668">
    <property type="entry name" value="TauD"/>
    <property type="match status" value="1"/>
</dbReference>
<evidence type="ECO:0000256" key="1">
    <source>
        <dbReference type="ARBA" id="ARBA00023002"/>
    </source>
</evidence>
<dbReference type="SUPFAM" id="SSF51197">
    <property type="entry name" value="Clavaminate synthase-like"/>
    <property type="match status" value="1"/>
</dbReference>
<keyword evidence="4" id="KW-1185">Reference proteome</keyword>
<keyword evidence="1" id="KW-0560">Oxidoreductase</keyword>
<sequence length="735" mass="82662">MQSTWSPTVAHIEAPRLGCANDPGHVRRIAEQLQLSGLLKISLQFADDDSAYLQQLLVSLHENHGHRLPIAHSATRGWFWDVRPSDADFQAGSHQARSETMDEFPWHTDCSYEDPLPRYFALQVLQHDRFGGGTLSVINVERLSRLLSSEARAALARPEYQISVPPEFIKDPTRRTTTGSLLAADATGRAGWMRFRQDIVAPVSERASGALEELKEALHGAATEPHSTVHLTADELPARSIILVDNRRWLHSRSHVRDPDRHLRRVVLFLNALWVTPLYRDPAGEVLSVARIHPFYVCNVQYPPDTNTIKAALEKSAQEPTKADLRTQSLLRKRDLYKTIERLIIDTNPRNTYRHAAYASVTGGGFGSRPLFFATDVHENRRHRGNFGRFVRDMGIIKDGDWVLTMHTAGELYRSLDLTLEILENAGASVLAAGHLMSPADIVRLLVDYNVNILCGDSSQIAQSMYHISALPQEIRDKLNVDQIIYTSETLTPAQRAHISEVLGPVKICSFMGSAEAGPYAVSNPDLTGSNVGRGYEDFVFDTRATLFEILPPSFAEQGSNPDPVTGGEQGIIAQTSLARLRNPLVRYITGDIGSLHPFPEEARSLVPETEWPHLRLLRLQGRDTRFSFDWDGEYIEFHHLATLLNNEECGVLQWQVVLGKMDNSAESSLQVRLLCSPRNRNLITELALTDRVRTFFHAYSGNEHRFQLIYLKDLDGFHRSSTGRKIIKFVDNFN</sequence>
<evidence type="ECO:0000313" key="4">
    <source>
        <dbReference type="Proteomes" id="UP000717696"/>
    </source>
</evidence>
<reference evidence="3" key="1">
    <citation type="journal article" date="2021" name="Nat. Commun.">
        <title>Genetic determinants of endophytism in the Arabidopsis root mycobiome.</title>
        <authorList>
            <person name="Mesny F."/>
            <person name="Miyauchi S."/>
            <person name="Thiergart T."/>
            <person name="Pickel B."/>
            <person name="Atanasova L."/>
            <person name="Karlsson M."/>
            <person name="Huettel B."/>
            <person name="Barry K.W."/>
            <person name="Haridas S."/>
            <person name="Chen C."/>
            <person name="Bauer D."/>
            <person name="Andreopoulos W."/>
            <person name="Pangilinan J."/>
            <person name="LaButti K."/>
            <person name="Riley R."/>
            <person name="Lipzen A."/>
            <person name="Clum A."/>
            <person name="Drula E."/>
            <person name="Henrissat B."/>
            <person name="Kohler A."/>
            <person name="Grigoriev I.V."/>
            <person name="Martin F.M."/>
            <person name="Hacquard S."/>
        </authorList>
    </citation>
    <scope>NUCLEOTIDE SEQUENCE</scope>
    <source>
        <strain evidence="3">MPI-CAGE-AT-0021</strain>
    </source>
</reference>
<protein>
    <recommendedName>
        <fullName evidence="2">TauD/TfdA-like domain-containing protein</fullName>
    </recommendedName>
</protein>
<dbReference type="InterPro" id="IPR042099">
    <property type="entry name" value="ANL_N_sf"/>
</dbReference>
<dbReference type="InterPro" id="IPR003819">
    <property type="entry name" value="TauD/TfdA-like"/>
</dbReference>
<dbReference type="GO" id="GO:0016491">
    <property type="term" value="F:oxidoreductase activity"/>
    <property type="evidence" value="ECO:0007669"/>
    <property type="project" value="UniProtKB-KW"/>
</dbReference>
<accession>A0A9P9EG76</accession>
<dbReference type="Gene3D" id="3.60.130.10">
    <property type="entry name" value="Clavaminate synthase-like"/>
    <property type="match status" value="1"/>
</dbReference>
<organism evidence="3 4">
    <name type="scientific">Dactylonectria estremocensis</name>
    <dbReference type="NCBI Taxonomy" id="1079267"/>
    <lineage>
        <taxon>Eukaryota</taxon>
        <taxon>Fungi</taxon>
        <taxon>Dikarya</taxon>
        <taxon>Ascomycota</taxon>
        <taxon>Pezizomycotina</taxon>
        <taxon>Sordariomycetes</taxon>
        <taxon>Hypocreomycetidae</taxon>
        <taxon>Hypocreales</taxon>
        <taxon>Nectriaceae</taxon>
        <taxon>Dactylonectria</taxon>
    </lineage>
</organism>
<dbReference type="AlphaFoldDB" id="A0A9P9EG76"/>
<proteinExistence type="predicted"/>
<comment type="caution">
    <text evidence="3">The sequence shown here is derived from an EMBL/GenBank/DDBJ whole genome shotgun (WGS) entry which is preliminary data.</text>
</comment>
<dbReference type="PANTHER" id="PTHR43845">
    <property type="entry name" value="BLR5969 PROTEIN"/>
    <property type="match status" value="1"/>
</dbReference>
<dbReference type="Proteomes" id="UP000717696">
    <property type="component" value="Unassembled WGS sequence"/>
</dbReference>
<gene>
    <name evidence="3" type="ORF">B0J13DRAFT_597344</name>
</gene>
<dbReference type="InterPro" id="IPR042098">
    <property type="entry name" value="TauD-like_sf"/>
</dbReference>
<evidence type="ECO:0000259" key="2">
    <source>
        <dbReference type="Pfam" id="PF02668"/>
    </source>
</evidence>
<dbReference type="SUPFAM" id="SSF56801">
    <property type="entry name" value="Acetyl-CoA synthetase-like"/>
    <property type="match status" value="1"/>
</dbReference>
<dbReference type="Gene3D" id="3.40.50.12780">
    <property type="entry name" value="N-terminal domain of ligase-like"/>
    <property type="match status" value="1"/>
</dbReference>
<dbReference type="PANTHER" id="PTHR43845:SF1">
    <property type="entry name" value="BLR5969 PROTEIN"/>
    <property type="match status" value="1"/>
</dbReference>
<evidence type="ECO:0000313" key="3">
    <source>
        <dbReference type="EMBL" id="KAH7136898.1"/>
    </source>
</evidence>
<dbReference type="EMBL" id="JAGMUU010000016">
    <property type="protein sequence ID" value="KAH7136898.1"/>
    <property type="molecule type" value="Genomic_DNA"/>
</dbReference>
<dbReference type="OrthoDB" id="10047078at2759"/>
<feature type="domain" description="TauD/TfdA-like" evidence="2">
    <location>
        <begin position="93"/>
        <end position="266"/>
    </location>
</feature>